<dbReference type="EMBL" id="ML009761">
    <property type="protein sequence ID" value="RKO96628.1"/>
    <property type="molecule type" value="Genomic_DNA"/>
</dbReference>
<reference evidence="2" key="2">
    <citation type="submission" date="2018-04" db="EMBL/GenBank/DDBJ databases">
        <title>Leveraging single-cell genomics to expand the Fungal Tree of Life.</title>
        <authorList>
            <consortium name="DOE Joint Genome Institute"/>
            <person name="Ahrendt S.R."/>
            <person name="Quandt C.A."/>
            <person name="Ciobanu D."/>
            <person name="Clum A."/>
            <person name="Salamov A."/>
            <person name="Andreopoulos B."/>
            <person name="Cheng J.-F."/>
            <person name="Woyke T."/>
            <person name="Pelin A."/>
            <person name="Henrissat B."/>
            <person name="Benny G.L."/>
            <person name="Smith M.E."/>
            <person name="James T.Y."/>
            <person name="Grigoriev I.V."/>
        </authorList>
    </citation>
    <scope>NUCLEOTIDE SEQUENCE</scope>
    <source>
        <strain evidence="2">ATCC 52028</strain>
    </source>
</reference>
<dbReference type="EMBL" id="ML014247">
    <property type="protein sequence ID" value="RKO99925.1"/>
    <property type="molecule type" value="Genomic_DNA"/>
</dbReference>
<dbReference type="GO" id="GO:0005737">
    <property type="term" value="C:cytoplasm"/>
    <property type="evidence" value="ECO:0007669"/>
    <property type="project" value="TreeGrafter"/>
</dbReference>
<sequence>MEVDVDDDSTAATAVSNAPLTLPDRGVRLLLPPPDTSGPPLASRIVLPPDFFTLSSTEVKALMGSLAARRQQTDNRPLMTRALREREAALKAQRYPKTVLRIRLPDRSVIEAQFLSSER</sequence>
<reference evidence="1" key="3">
    <citation type="submission" date="2018-08" db="EMBL/GenBank/DDBJ databases">
        <title>Leveraging single-cell genomics to expand the Fungal Tree of Life.</title>
        <authorList>
            <consortium name="DOE Joint Genome Institute"/>
            <person name="Ahrendt S.R."/>
            <person name="Quandt C.A."/>
            <person name="Ciobanu D."/>
            <person name="Clum A."/>
            <person name="Salamov A."/>
            <person name="Andreopoulos B."/>
            <person name="Cheng J.-F."/>
            <person name="Woyke T."/>
            <person name="Pelin A."/>
            <person name="Henrissat B."/>
            <person name="Reynolds N."/>
            <person name="Benny G.L."/>
            <person name="Smith M.E."/>
            <person name="James T.Y."/>
            <person name="Grigoriev I.V."/>
        </authorList>
    </citation>
    <scope>NUCLEOTIDE SEQUENCE</scope>
    <source>
        <strain evidence="1">ATCC 52028</strain>
    </source>
</reference>
<dbReference type="PANTHER" id="PTHR46467">
    <property type="entry name" value="TETHER CONTAINING UBX DOMAIN FOR GLUT4"/>
    <property type="match status" value="1"/>
</dbReference>
<dbReference type="PANTHER" id="PTHR46467:SF1">
    <property type="entry name" value="TETHER CONTAINING UBX DOMAIN FOR GLUT4"/>
    <property type="match status" value="1"/>
</dbReference>
<keyword evidence="4" id="KW-1185">Reference proteome</keyword>
<protein>
    <recommendedName>
        <fullName evidence="5">UBX domain-containing protein</fullName>
    </recommendedName>
</protein>
<dbReference type="GO" id="GO:0005634">
    <property type="term" value="C:nucleus"/>
    <property type="evidence" value="ECO:0007669"/>
    <property type="project" value="TreeGrafter"/>
</dbReference>
<dbReference type="GO" id="GO:0012506">
    <property type="term" value="C:vesicle membrane"/>
    <property type="evidence" value="ECO:0007669"/>
    <property type="project" value="TreeGrafter"/>
</dbReference>
<evidence type="ECO:0008006" key="5">
    <source>
        <dbReference type="Google" id="ProtNLM"/>
    </source>
</evidence>
<dbReference type="Proteomes" id="UP000274922">
    <property type="component" value="Unassembled WGS sequence"/>
</dbReference>
<feature type="non-terminal residue" evidence="1">
    <location>
        <position position="119"/>
    </location>
</feature>
<evidence type="ECO:0000313" key="4">
    <source>
        <dbReference type="Proteomes" id="UP000274922"/>
    </source>
</evidence>
<evidence type="ECO:0000313" key="3">
    <source>
        <dbReference type="Proteomes" id="UP000268535"/>
    </source>
</evidence>
<dbReference type="OrthoDB" id="440781at2759"/>
<evidence type="ECO:0000313" key="1">
    <source>
        <dbReference type="EMBL" id="RKO96628.1"/>
    </source>
</evidence>
<evidence type="ECO:0000313" key="2">
    <source>
        <dbReference type="EMBL" id="RKO99925.1"/>
    </source>
</evidence>
<organism evidence="1 3">
    <name type="scientific">Caulochytrium protostelioides</name>
    <dbReference type="NCBI Taxonomy" id="1555241"/>
    <lineage>
        <taxon>Eukaryota</taxon>
        <taxon>Fungi</taxon>
        <taxon>Fungi incertae sedis</taxon>
        <taxon>Chytridiomycota</taxon>
        <taxon>Chytridiomycota incertae sedis</taxon>
        <taxon>Chytridiomycetes</taxon>
        <taxon>Caulochytriales</taxon>
        <taxon>Caulochytriaceae</taxon>
        <taxon>Caulochytrium</taxon>
    </lineage>
</organism>
<accession>A0A4P9WWR0</accession>
<reference evidence="3 4" key="1">
    <citation type="journal article" date="2018" name="Nat. Microbiol.">
        <title>Leveraging single-cell genomics to expand the fungal tree of life.</title>
        <authorList>
            <person name="Ahrendt S.R."/>
            <person name="Quandt C.A."/>
            <person name="Ciobanu D."/>
            <person name="Clum A."/>
            <person name="Salamov A."/>
            <person name="Andreopoulos B."/>
            <person name="Cheng J.F."/>
            <person name="Woyke T."/>
            <person name="Pelin A."/>
            <person name="Henrissat B."/>
            <person name="Reynolds N.K."/>
            <person name="Benny G.L."/>
            <person name="Smith M.E."/>
            <person name="James T.Y."/>
            <person name="Grigoriev I.V."/>
        </authorList>
    </citation>
    <scope>NUCLEOTIDE SEQUENCE [LARGE SCALE GENOMIC DNA]</scope>
    <source>
        <strain evidence="3 4">ATCC 52028</strain>
    </source>
</reference>
<proteinExistence type="predicted"/>
<dbReference type="GO" id="GO:0006886">
    <property type="term" value="P:intracellular protein transport"/>
    <property type="evidence" value="ECO:0007669"/>
    <property type="project" value="TreeGrafter"/>
</dbReference>
<name>A0A4P9WWR0_9FUNG</name>
<dbReference type="STRING" id="1555241.A0A4P9WWR0"/>
<dbReference type="AlphaFoldDB" id="A0A4P9WWR0"/>
<gene>
    <name evidence="1" type="ORF">CAUPRSCDRAFT_7892</name>
    <name evidence="2" type="ORF">CXG81DRAFT_13860</name>
</gene>
<dbReference type="Proteomes" id="UP000268535">
    <property type="component" value="Unassembled WGS sequence"/>
</dbReference>